<protein>
    <submittedName>
        <fullName evidence="4">Putative Late nodulin</fullName>
    </submittedName>
</protein>
<dbReference type="EMBL" id="PSQE01000004">
    <property type="protein sequence ID" value="RHN60091.1"/>
    <property type="molecule type" value="Genomic_DNA"/>
</dbReference>
<dbReference type="Pfam" id="PF07127">
    <property type="entry name" value="Nodulin_late"/>
    <property type="match status" value="1"/>
</dbReference>
<name>A0A396I5N8_MEDTR</name>
<organism evidence="4 5">
    <name type="scientific">Medicago truncatula</name>
    <name type="common">Barrel medic</name>
    <name type="synonym">Medicago tribuloides</name>
    <dbReference type="NCBI Taxonomy" id="3880"/>
    <lineage>
        <taxon>Eukaryota</taxon>
        <taxon>Viridiplantae</taxon>
        <taxon>Streptophyta</taxon>
        <taxon>Embryophyta</taxon>
        <taxon>Tracheophyta</taxon>
        <taxon>Spermatophyta</taxon>
        <taxon>Magnoliopsida</taxon>
        <taxon>eudicotyledons</taxon>
        <taxon>Gunneridae</taxon>
        <taxon>Pentapetalae</taxon>
        <taxon>rosids</taxon>
        <taxon>fabids</taxon>
        <taxon>Fabales</taxon>
        <taxon>Fabaceae</taxon>
        <taxon>Papilionoideae</taxon>
        <taxon>50 kb inversion clade</taxon>
        <taxon>NPAAA clade</taxon>
        <taxon>Hologalegina</taxon>
        <taxon>IRL clade</taxon>
        <taxon>Trifolieae</taxon>
        <taxon>Medicago</taxon>
    </lineage>
</organism>
<evidence type="ECO:0000313" key="5">
    <source>
        <dbReference type="Proteomes" id="UP000265566"/>
    </source>
</evidence>
<evidence type="ECO:0000256" key="1">
    <source>
        <dbReference type="SAM" id="Phobius"/>
    </source>
</evidence>
<keyword evidence="2" id="KW-0732">Signal</keyword>
<keyword evidence="1" id="KW-1133">Transmembrane helix</keyword>
<reference evidence="5" key="1">
    <citation type="journal article" date="2018" name="Nat. Plants">
        <title>Whole-genome landscape of Medicago truncatula symbiotic genes.</title>
        <authorList>
            <person name="Pecrix Y."/>
            <person name="Staton S.E."/>
            <person name="Sallet E."/>
            <person name="Lelandais-Briere C."/>
            <person name="Moreau S."/>
            <person name="Carrere S."/>
            <person name="Blein T."/>
            <person name="Jardinaud M.F."/>
            <person name="Latrasse D."/>
            <person name="Zouine M."/>
            <person name="Zahm M."/>
            <person name="Kreplak J."/>
            <person name="Mayjonade B."/>
            <person name="Satge C."/>
            <person name="Perez M."/>
            <person name="Cauet S."/>
            <person name="Marande W."/>
            <person name="Chantry-Darmon C."/>
            <person name="Lopez-Roques C."/>
            <person name="Bouchez O."/>
            <person name="Berard A."/>
            <person name="Debelle F."/>
            <person name="Munos S."/>
            <person name="Bendahmane A."/>
            <person name="Berges H."/>
            <person name="Niebel A."/>
            <person name="Buitink J."/>
            <person name="Frugier F."/>
            <person name="Benhamed M."/>
            <person name="Crespi M."/>
            <person name="Gouzy J."/>
            <person name="Gamas P."/>
        </authorList>
    </citation>
    <scope>NUCLEOTIDE SEQUENCE [LARGE SCALE GENOMIC DNA]</scope>
    <source>
        <strain evidence="5">cv. Jemalong A17</strain>
    </source>
</reference>
<dbReference type="InterPro" id="IPR009810">
    <property type="entry name" value="Nodulin_late_dom"/>
</dbReference>
<feature type="chain" id="PRO_5017233695" evidence="2">
    <location>
        <begin position="17"/>
        <end position="77"/>
    </location>
</feature>
<dbReference type="Proteomes" id="UP000265566">
    <property type="component" value="Chromosome 4"/>
</dbReference>
<keyword evidence="1" id="KW-0812">Transmembrane</keyword>
<keyword evidence="1" id="KW-0472">Membrane</keyword>
<dbReference type="Gramene" id="rna22312">
    <property type="protein sequence ID" value="RHN60091.1"/>
    <property type="gene ID" value="gene22312"/>
</dbReference>
<accession>A0A396I5N8</accession>
<feature type="transmembrane region" description="Helical" evidence="1">
    <location>
        <begin position="26"/>
        <end position="45"/>
    </location>
</feature>
<sequence length="77" mass="8881">MKILLILGSNFCLLHAKGENMVQTPFFIYAFIIFLSLFPYVINGVDIPCIVDDDCPILFFPRYSMCIDGLCLLFFLY</sequence>
<feature type="transmembrane region" description="Helical" evidence="1">
    <location>
        <begin position="57"/>
        <end position="76"/>
    </location>
</feature>
<evidence type="ECO:0000259" key="3">
    <source>
        <dbReference type="Pfam" id="PF07127"/>
    </source>
</evidence>
<dbReference type="AlphaFoldDB" id="A0A396I5N8"/>
<evidence type="ECO:0000313" key="4">
    <source>
        <dbReference type="EMBL" id="RHN60091.1"/>
    </source>
</evidence>
<gene>
    <name evidence="4" type="ORF">MtrunA17_Chr4g0021591</name>
</gene>
<evidence type="ECO:0000256" key="2">
    <source>
        <dbReference type="SAM" id="SignalP"/>
    </source>
</evidence>
<dbReference type="GO" id="GO:0046872">
    <property type="term" value="F:metal ion binding"/>
    <property type="evidence" value="ECO:0007669"/>
    <property type="project" value="InterPro"/>
</dbReference>
<feature type="signal peptide" evidence="2">
    <location>
        <begin position="1"/>
        <end position="16"/>
    </location>
</feature>
<proteinExistence type="predicted"/>
<feature type="domain" description="Late nodulin" evidence="3">
    <location>
        <begin position="21"/>
        <end position="71"/>
    </location>
</feature>
<comment type="caution">
    <text evidence="4">The sequence shown here is derived from an EMBL/GenBank/DDBJ whole genome shotgun (WGS) entry which is preliminary data.</text>
</comment>